<sequence>MVIVDACTLHAGGGSPTAVFDDDPELTDAARRDLVRRAGTSHAAFVTAGDTSAVRFFTTQGELVNCGHGTIAAQAVLLTRRGVTAHRGGQRTGGRVIAVEAVRGTDGVEVWFDQGTVDLRPAEGFGGIVAALGLRPGEVGDEACVASPGTPRLLLPVRTTRVLAAIRPDLDRLAAESRRLGLLGCFVYAPGVAARTDVPGFTARMFAPAIGVAEDVVNANSTGCLAAHLAVLHGTGRIDVHQGAALGRPSLVHATATATAGGVTARVGGVAVVRG</sequence>
<dbReference type="RefSeq" id="WP_380114293.1">
    <property type="nucleotide sequence ID" value="NZ_JBHSIU010000011.1"/>
</dbReference>
<evidence type="ECO:0000313" key="1">
    <source>
        <dbReference type="EMBL" id="MFC4998037.1"/>
    </source>
</evidence>
<organism evidence="1 2">
    <name type="scientific">Dactylosporangium cerinum</name>
    <dbReference type="NCBI Taxonomy" id="1434730"/>
    <lineage>
        <taxon>Bacteria</taxon>
        <taxon>Bacillati</taxon>
        <taxon>Actinomycetota</taxon>
        <taxon>Actinomycetes</taxon>
        <taxon>Micromonosporales</taxon>
        <taxon>Micromonosporaceae</taxon>
        <taxon>Dactylosporangium</taxon>
    </lineage>
</organism>
<evidence type="ECO:0000313" key="2">
    <source>
        <dbReference type="Proteomes" id="UP001595912"/>
    </source>
</evidence>
<dbReference type="PIRSF" id="PIRSF016184">
    <property type="entry name" value="PhzC_PhzF"/>
    <property type="match status" value="1"/>
</dbReference>
<proteinExistence type="predicted"/>
<protein>
    <submittedName>
        <fullName evidence="1">PhzF family phenazine biosynthesis protein</fullName>
    </submittedName>
</protein>
<keyword evidence="2" id="KW-1185">Reference proteome</keyword>
<gene>
    <name evidence="1" type="ORF">ACFPIJ_09365</name>
</gene>
<accession>A0ABV9VT30</accession>
<dbReference type="Pfam" id="PF02567">
    <property type="entry name" value="PhzC-PhzF"/>
    <property type="match status" value="1"/>
</dbReference>
<dbReference type="NCBIfam" id="TIGR00654">
    <property type="entry name" value="PhzF_family"/>
    <property type="match status" value="1"/>
</dbReference>
<dbReference type="SUPFAM" id="SSF54506">
    <property type="entry name" value="Diaminopimelate epimerase-like"/>
    <property type="match status" value="1"/>
</dbReference>
<name>A0ABV9VT30_9ACTN</name>
<reference evidence="2" key="1">
    <citation type="journal article" date="2019" name="Int. J. Syst. Evol. Microbiol.">
        <title>The Global Catalogue of Microorganisms (GCM) 10K type strain sequencing project: providing services to taxonomists for standard genome sequencing and annotation.</title>
        <authorList>
            <consortium name="The Broad Institute Genomics Platform"/>
            <consortium name="The Broad Institute Genome Sequencing Center for Infectious Disease"/>
            <person name="Wu L."/>
            <person name="Ma J."/>
        </authorList>
    </citation>
    <scope>NUCLEOTIDE SEQUENCE [LARGE SCALE GENOMIC DNA]</scope>
    <source>
        <strain evidence="2">CGMCC 4.7152</strain>
    </source>
</reference>
<dbReference type="EMBL" id="JBHSIU010000011">
    <property type="protein sequence ID" value="MFC4998037.1"/>
    <property type="molecule type" value="Genomic_DNA"/>
</dbReference>
<dbReference type="Gene3D" id="3.10.310.10">
    <property type="entry name" value="Diaminopimelate Epimerase, Chain A, domain 1"/>
    <property type="match status" value="2"/>
</dbReference>
<comment type="caution">
    <text evidence="1">The sequence shown here is derived from an EMBL/GenBank/DDBJ whole genome shotgun (WGS) entry which is preliminary data.</text>
</comment>
<dbReference type="InterPro" id="IPR003719">
    <property type="entry name" value="Phenazine_PhzF-like"/>
</dbReference>
<dbReference type="Proteomes" id="UP001595912">
    <property type="component" value="Unassembled WGS sequence"/>
</dbReference>
<dbReference type="PANTHER" id="PTHR13774">
    <property type="entry name" value="PHENAZINE BIOSYNTHESIS PROTEIN"/>
    <property type="match status" value="1"/>
</dbReference>